<keyword evidence="5 7" id="KW-0418">Kinase</keyword>
<evidence type="ECO:0000259" key="8">
    <source>
        <dbReference type="SMART" id="SM00983"/>
    </source>
</evidence>
<evidence type="ECO:0000256" key="2">
    <source>
        <dbReference type="ARBA" id="ARBA00006785"/>
    </source>
</evidence>
<dbReference type="InterPro" id="IPR016966">
    <property type="entry name" value="Thiamin_pyrophosphokinase_euk"/>
</dbReference>
<dbReference type="AlphaFoldDB" id="A0A0G4IPW4"/>
<dbReference type="GO" id="GO:0006772">
    <property type="term" value="P:thiamine metabolic process"/>
    <property type="evidence" value="ECO:0007669"/>
    <property type="project" value="InterPro"/>
</dbReference>
<accession>A0A0G4IPW4</accession>
<dbReference type="EMBL" id="OVEO01000008">
    <property type="protein sequence ID" value="SPQ97709.1"/>
    <property type="molecule type" value="Genomic_DNA"/>
</dbReference>
<dbReference type="EMBL" id="CDSF01000079">
    <property type="protein sequence ID" value="CEO97398.1"/>
    <property type="molecule type" value="Genomic_DNA"/>
</dbReference>
<reference evidence="10 12" key="2">
    <citation type="submission" date="2018-03" db="EMBL/GenBank/DDBJ databases">
        <authorList>
            <person name="Fogelqvist J."/>
        </authorList>
    </citation>
    <scope>NUCLEOTIDE SEQUENCE [LARGE SCALE GENOMIC DNA]</scope>
</reference>
<keyword evidence="3 7" id="KW-0808">Transferase</keyword>
<dbReference type="OrthoDB" id="25149at2759"/>
<dbReference type="InterPro" id="IPR007373">
    <property type="entry name" value="Thiamin_PyroPKinase_B1-bd"/>
</dbReference>
<reference evidence="9 11" key="1">
    <citation type="submission" date="2015-02" db="EMBL/GenBank/DDBJ databases">
        <authorList>
            <person name="Chooi Y.-H."/>
        </authorList>
    </citation>
    <scope>NUCLEOTIDE SEQUENCE [LARGE SCALE GENOMIC DNA]</scope>
    <source>
        <strain evidence="9">E3</strain>
    </source>
</reference>
<dbReference type="GO" id="GO:0030975">
    <property type="term" value="F:thiamine binding"/>
    <property type="evidence" value="ECO:0007669"/>
    <property type="project" value="UniProtKB-UniRule"/>
</dbReference>
<proteinExistence type="inferred from homology"/>
<evidence type="ECO:0000256" key="3">
    <source>
        <dbReference type="ARBA" id="ARBA00022679"/>
    </source>
</evidence>
<name>A0A0G4IPW4_PLABS</name>
<dbReference type="GO" id="GO:0016301">
    <property type="term" value="F:kinase activity"/>
    <property type="evidence" value="ECO:0007669"/>
    <property type="project" value="UniProtKB-UniRule"/>
</dbReference>
<geneLocation type="mitochondrion" evidence="10"/>
<comment type="catalytic activity">
    <reaction evidence="7">
        <text>thiamine + ATP = thiamine diphosphate + AMP + H(+)</text>
        <dbReference type="Rhea" id="RHEA:11576"/>
        <dbReference type="ChEBI" id="CHEBI:15378"/>
        <dbReference type="ChEBI" id="CHEBI:18385"/>
        <dbReference type="ChEBI" id="CHEBI:30616"/>
        <dbReference type="ChEBI" id="CHEBI:58937"/>
        <dbReference type="ChEBI" id="CHEBI:456215"/>
    </reaction>
</comment>
<dbReference type="Proteomes" id="UP000039324">
    <property type="component" value="Unassembled WGS sequence"/>
</dbReference>
<dbReference type="SMART" id="SM00983">
    <property type="entry name" value="TPK_B1_binding"/>
    <property type="match status" value="1"/>
</dbReference>
<dbReference type="GO" id="GO:0004788">
    <property type="term" value="F:thiamine diphosphokinase activity"/>
    <property type="evidence" value="ECO:0007669"/>
    <property type="project" value="UniProtKB-UniRule"/>
</dbReference>
<evidence type="ECO:0000313" key="9">
    <source>
        <dbReference type="EMBL" id="CEO97398.1"/>
    </source>
</evidence>
<dbReference type="Gene3D" id="3.40.50.10240">
    <property type="entry name" value="Thiamin pyrophosphokinase, catalytic domain"/>
    <property type="match status" value="1"/>
</dbReference>
<comment type="pathway">
    <text evidence="1 7">Cofactor biosynthesis; thiamine diphosphate biosynthesis; thiamine diphosphate from thiamine: step 1/1.</text>
</comment>
<dbReference type="FunFam" id="2.60.120.320:FF:000001">
    <property type="entry name" value="Thiamine pyrophosphokinase"/>
    <property type="match status" value="1"/>
</dbReference>
<evidence type="ECO:0000256" key="4">
    <source>
        <dbReference type="ARBA" id="ARBA00022741"/>
    </source>
</evidence>
<dbReference type="CDD" id="cd07995">
    <property type="entry name" value="TPK"/>
    <property type="match status" value="1"/>
</dbReference>
<dbReference type="NCBIfam" id="TIGR01378">
    <property type="entry name" value="thi_PPkinase"/>
    <property type="match status" value="1"/>
</dbReference>
<dbReference type="PIRSF" id="PIRSF031057">
    <property type="entry name" value="Thiamin_pyrophosphokinase"/>
    <property type="match status" value="1"/>
</dbReference>
<evidence type="ECO:0000313" key="11">
    <source>
        <dbReference type="Proteomes" id="UP000039324"/>
    </source>
</evidence>
<dbReference type="GO" id="GO:0005524">
    <property type="term" value="F:ATP binding"/>
    <property type="evidence" value="ECO:0007669"/>
    <property type="project" value="UniProtKB-UniRule"/>
</dbReference>
<feature type="domain" description="Thiamin pyrophosphokinase thiamin-binding" evidence="8">
    <location>
        <begin position="199"/>
        <end position="259"/>
    </location>
</feature>
<gene>
    <name evidence="9" type="ORF">PBRA_000744</name>
    <name evidence="10" type="ORF">PLBR_LOCUS4924</name>
</gene>
<keyword evidence="10" id="KW-0496">Mitochondrion</keyword>
<keyword evidence="4 7" id="KW-0547">Nucleotide-binding</keyword>
<dbReference type="PANTHER" id="PTHR13622:SF8">
    <property type="entry name" value="THIAMIN PYROPHOSPHOKINASE 1"/>
    <property type="match status" value="1"/>
</dbReference>
<dbReference type="EC" id="2.7.6.2" evidence="7"/>
<keyword evidence="6 7" id="KW-0067">ATP-binding</keyword>
<dbReference type="STRING" id="37360.A0A0G4IPW4"/>
<dbReference type="SUPFAM" id="SSF63862">
    <property type="entry name" value="Thiamin pyrophosphokinase, substrate-binding domain"/>
    <property type="match status" value="1"/>
</dbReference>
<comment type="similarity">
    <text evidence="2 7">Belongs to the thiamine pyrophosphokinase family.</text>
</comment>
<dbReference type="InterPro" id="IPR006282">
    <property type="entry name" value="Thi_PPkinase"/>
</dbReference>
<dbReference type="SUPFAM" id="SSF63999">
    <property type="entry name" value="Thiamin pyrophosphokinase, catalytic domain"/>
    <property type="match status" value="1"/>
</dbReference>
<dbReference type="PANTHER" id="PTHR13622">
    <property type="entry name" value="THIAMIN PYROPHOSPHOKINASE"/>
    <property type="match status" value="1"/>
</dbReference>
<protein>
    <recommendedName>
        <fullName evidence="7">Thiamine pyrophosphokinase</fullName>
        <ecNumber evidence="7">2.7.6.2</ecNumber>
    </recommendedName>
</protein>
<organism evidence="9 11">
    <name type="scientific">Plasmodiophora brassicae</name>
    <name type="common">Clubroot disease agent</name>
    <dbReference type="NCBI Taxonomy" id="37360"/>
    <lineage>
        <taxon>Eukaryota</taxon>
        <taxon>Sar</taxon>
        <taxon>Rhizaria</taxon>
        <taxon>Endomyxa</taxon>
        <taxon>Phytomyxea</taxon>
        <taxon>Plasmodiophorida</taxon>
        <taxon>Plasmodiophoridae</taxon>
        <taxon>Plasmodiophora</taxon>
    </lineage>
</organism>
<evidence type="ECO:0000256" key="1">
    <source>
        <dbReference type="ARBA" id="ARBA00005078"/>
    </source>
</evidence>
<dbReference type="Pfam" id="PF04263">
    <property type="entry name" value="TPK_catalytic"/>
    <property type="match status" value="1"/>
</dbReference>
<dbReference type="InterPro" id="IPR036371">
    <property type="entry name" value="TPK_B1-bd_sf"/>
</dbReference>
<dbReference type="Pfam" id="PF04265">
    <property type="entry name" value="TPK_B1_binding"/>
    <property type="match status" value="1"/>
</dbReference>
<dbReference type="Gene3D" id="2.60.120.320">
    <property type="entry name" value="Thiamin pyrophosphokinase, thiamin-binding domain"/>
    <property type="match status" value="1"/>
</dbReference>
<evidence type="ECO:0000313" key="12">
    <source>
        <dbReference type="Proteomes" id="UP000290189"/>
    </source>
</evidence>
<sequence>MTDDIVVLDHGALLDGRLRNTALVVVNNFDERRSVDLLVRLWRSASVVVLADGACNKVADMFNALGIIDDLVPHAICGDLDSADPDILSIYKAKGVPVISAPSQDHTDLSKCLRVLALWQPSKQMECFPERQILNLERSDQLPLHVTIFGAFGGRFDHEMSSINALYMFRKWFASLTLLSSTTLACLIQPESAVSIECHPKRSGPTCGLIPIGCAVESVTTSGLQWNLSSHRLEFGHLVSTSNALVSSTVTIRCSAPVLWTVEINSST</sequence>
<evidence type="ECO:0000313" key="10">
    <source>
        <dbReference type="EMBL" id="SPQ97709.1"/>
    </source>
</evidence>
<dbReference type="OMA" id="HHLYMMT"/>
<dbReference type="InterPro" id="IPR036759">
    <property type="entry name" value="TPK_catalytic_sf"/>
</dbReference>
<dbReference type="UniPathway" id="UPA00060">
    <property type="reaction ID" value="UER00597"/>
</dbReference>
<dbReference type="InterPro" id="IPR007371">
    <property type="entry name" value="TPK_catalytic"/>
</dbReference>
<dbReference type="Proteomes" id="UP000290189">
    <property type="component" value="Unassembled WGS sequence"/>
</dbReference>
<keyword evidence="11" id="KW-1185">Reference proteome</keyword>
<dbReference type="GO" id="GO:0009229">
    <property type="term" value="P:thiamine diphosphate biosynthetic process"/>
    <property type="evidence" value="ECO:0007669"/>
    <property type="project" value="UniProtKB-UniRule"/>
</dbReference>
<evidence type="ECO:0000256" key="5">
    <source>
        <dbReference type="ARBA" id="ARBA00022777"/>
    </source>
</evidence>
<evidence type="ECO:0000256" key="6">
    <source>
        <dbReference type="ARBA" id="ARBA00022840"/>
    </source>
</evidence>
<evidence type="ECO:0000256" key="7">
    <source>
        <dbReference type="PIRNR" id="PIRNR031057"/>
    </source>
</evidence>